<reference evidence="1" key="1">
    <citation type="journal article" date="2019" name="bioRxiv">
        <title>The Genome of the Zebra Mussel, Dreissena polymorpha: A Resource for Invasive Species Research.</title>
        <authorList>
            <person name="McCartney M.A."/>
            <person name="Auch B."/>
            <person name="Kono T."/>
            <person name="Mallez S."/>
            <person name="Zhang Y."/>
            <person name="Obille A."/>
            <person name="Becker A."/>
            <person name="Abrahante J.E."/>
            <person name="Garbe J."/>
            <person name="Badalamenti J.P."/>
            <person name="Herman A."/>
            <person name="Mangelson H."/>
            <person name="Liachko I."/>
            <person name="Sullivan S."/>
            <person name="Sone E.D."/>
            <person name="Koren S."/>
            <person name="Silverstein K.A.T."/>
            <person name="Beckman K.B."/>
            <person name="Gohl D.M."/>
        </authorList>
    </citation>
    <scope>NUCLEOTIDE SEQUENCE</scope>
    <source>
        <strain evidence="1">Duluth1</strain>
        <tissue evidence="1">Whole animal</tissue>
    </source>
</reference>
<reference evidence="1" key="2">
    <citation type="submission" date="2020-11" db="EMBL/GenBank/DDBJ databases">
        <authorList>
            <person name="McCartney M.A."/>
            <person name="Auch B."/>
            <person name="Kono T."/>
            <person name="Mallez S."/>
            <person name="Becker A."/>
            <person name="Gohl D.M."/>
            <person name="Silverstein K.A.T."/>
            <person name="Koren S."/>
            <person name="Bechman K.B."/>
            <person name="Herman A."/>
            <person name="Abrahante J.E."/>
            <person name="Garbe J."/>
        </authorList>
    </citation>
    <scope>NUCLEOTIDE SEQUENCE</scope>
    <source>
        <strain evidence="1">Duluth1</strain>
        <tissue evidence="1">Whole animal</tissue>
    </source>
</reference>
<evidence type="ECO:0000313" key="2">
    <source>
        <dbReference type="Proteomes" id="UP000828390"/>
    </source>
</evidence>
<name>A0A9D4L0N5_DREPO</name>
<dbReference type="AlphaFoldDB" id="A0A9D4L0N5"/>
<organism evidence="1 2">
    <name type="scientific">Dreissena polymorpha</name>
    <name type="common">Zebra mussel</name>
    <name type="synonym">Mytilus polymorpha</name>
    <dbReference type="NCBI Taxonomy" id="45954"/>
    <lineage>
        <taxon>Eukaryota</taxon>
        <taxon>Metazoa</taxon>
        <taxon>Spiralia</taxon>
        <taxon>Lophotrochozoa</taxon>
        <taxon>Mollusca</taxon>
        <taxon>Bivalvia</taxon>
        <taxon>Autobranchia</taxon>
        <taxon>Heteroconchia</taxon>
        <taxon>Euheterodonta</taxon>
        <taxon>Imparidentia</taxon>
        <taxon>Neoheterodontei</taxon>
        <taxon>Myida</taxon>
        <taxon>Dreissenoidea</taxon>
        <taxon>Dreissenidae</taxon>
        <taxon>Dreissena</taxon>
    </lineage>
</organism>
<sequence>MEIDITRLPHFALCTVVQKTWAEVAEDWLPAVDAYLSTCGQLRLTWENSPYAKHGPGAVAVAALPVTCPYRPRKRRPLVPEKGLHPRPNDGVSHALFEEKFSLRISGRCDDVILPRDEERFCFKALFSAL</sequence>
<evidence type="ECO:0000313" key="1">
    <source>
        <dbReference type="EMBL" id="KAH3849129.1"/>
    </source>
</evidence>
<protein>
    <submittedName>
        <fullName evidence="1">Uncharacterized protein</fullName>
    </submittedName>
</protein>
<proteinExistence type="predicted"/>
<accession>A0A9D4L0N5</accession>
<keyword evidence="2" id="KW-1185">Reference proteome</keyword>
<dbReference type="EMBL" id="JAIWYP010000003">
    <property type="protein sequence ID" value="KAH3849129.1"/>
    <property type="molecule type" value="Genomic_DNA"/>
</dbReference>
<comment type="caution">
    <text evidence="1">The sequence shown here is derived from an EMBL/GenBank/DDBJ whole genome shotgun (WGS) entry which is preliminary data.</text>
</comment>
<dbReference type="Proteomes" id="UP000828390">
    <property type="component" value="Unassembled WGS sequence"/>
</dbReference>
<gene>
    <name evidence="1" type="ORF">DPMN_091524</name>
</gene>